<reference evidence="1 2" key="1">
    <citation type="submission" date="2020-08" db="EMBL/GenBank/DDBJ databases">
        <title>Above-ground endophytic microbial communities from plants in different locations in the United States.</title>
        <authorList>
            <person name="Frank C."/>
        </authorList>
    </citation>
    <scope>NUCLEOTIDE SEQUENCE [LARGE SCALE GENOMIC DNA]</scope>
    <source>
        <strain evidence="1 2">WP4_2_2</strain>
    </source>
</reference>
<evidence type="ECO:0000313" key="1">
    <source>
        <dbReference type="EMBL" id="MBB6101847.1"/>
    </source>
</evidence>
<name>A0A7W9WS21_9BURK</name>
<sequence length="60" mass="6188">MASVTYVISTGEIVAFCSGPVSTTQAVLEIEQEQLEQIVAMPGYTVENGVLVAPATSGVT</sequence>
<dbReference type="AlphaFoldDB" id="A0A7W9WS21"/>
<gene>
    <name evidence="1" type="ORF">F4827_001695</name>
</gene>
<dbReference type="EMBL" id="JACHBW010000004">
    <property type="protein sequence ID" value="MBB6101847.1"/>
    <property type="molecule type" value="Genomic_DNA"/>
</dbReference>
<accession>A0A7W9WS21</accession>
<dbReference type="Proteomes" id="UP000571554">
    <property type="component" value="Unassembled WGS sequence"/>
</dbReference>
<comment type="caution">
    <text evidence="1">The sequence shown here is derived from an EMBL/GenBank/DDBJ whole genome shotgun (WGS) entry which is preliminary data.</text>
</comment>
<proteinExistence type="predicted"/>
<evidence type="ECO:0000313" key="2">
    <source>
        <dbReference type="Proteomes" id="UP000571554"/>
    </source>
</evidence>
<protein>
    <submittedName>
        <fullName evidence="1">Uncharacterized protein</fullName>
    </submittedName>
</protein>
<keyword evidence="2" id="KW-1185">Reference proteome</keyword>
<organism evidence="1 2">
    <name type="scientific">Paraburkholderia bannensis</name>
    <dbReference type="NCBI Taxonomy" id="765414"/>
    <lineage>
        <taxon>Bacteria</taxon>
        <taxon>Pseudomonadati</taxon>
        <taxon>Pseudomonadota</taxon>
        <taxon>Betaproteobacteria</taxon>
        <taxon>Burkholderiales</taxon>
        <taxon>Burkholderiaceae</taxon>
        <taxon>Paraburkholderia</taxon>
    </lineage>
</organism>
<dbReference type="RefSeq" id="WP_183723483.1">
    <property type="nucleotide sequence ID" value="NZ_JACHBW010000004.1"/>
</dbReference>